<accession>A0A6J4SXH1</accession>
<feature type="compositionally biased region" description="Pro residues" evidence="1">
    <location>
        <begin position="70"/>
        <end position="80"/>
    </location>
</feature>
<proteinExistence type="predicted"/>
<evidence type="ECO:0000256" key="1">
    <source>
        <dbReference type="SAM" id="MobiDB-lite"/>
    </source>
</evidence>
<feature type="compositionally biased region" description="Basic and acidic residues" evidence="1">
    <location>
        <begin position="103"/>
        <end position="112"/>
    </location>
</feature>
<dbReference type="EMBL" id="CADCVV010000137">
    <property type="protein sequence ID" value="CAA9508321.1"/>
    <property type="molecule type" value="Genomic_DNA"/>
</dbReference>
<sequence length="112" mass="12271">GSVSVTSRLGFRSARGPHAQGHPRAARPGQREPHRARRAVRDVADRTEEARADPRGCRARHDREGRSDSPVPPRPAPPGGRPAMDRGLPVHAGRSARSLRGAPRTEKRRVEM</sequence>
<protein>
    <submittedName>
        <fullName evidence="2">Transcriptional regulator, ArsR family</fullName>
    </submittedName>
</protein>
<feature type="region of interest" description="Disordered" evidence="1">
    <location>
        <begin position="1"/>
        <end position="112"/>
    </location>
</feature>
<name>A0A6J4SXH1_9ACTN</name>
<dbReference type="AlphaFoldDB" id="A0A6J4SXH1"/>
<evidence type="ECO:0000313" key="2">
    <source>
        <dbReference type="EMBL" id="CAA9508321.1"/>
    </source>
</evidence>
<gene>
    <name evidence="2" type="ORF">AVDCRST_MAG17-1835</name>
</gene>
<feature type="non-terminal residue" evidence="2">
    <location>
        <position position="1"/>
    </location>
</feature>
<feature type="non-terminal residue" evidence="2">
    <location>
        <position position="112"/>
    </location>
</feature>
<reference evidence="2" key="1">
    <citation type="submission" date="2020-02" db="EMBL/GenBank/DDBJ databases">
        <authorList>
            <person name="Meier V. D."/>
        </authorList>
    </citation>
    <scope>NUCLEOTIDE SEQUENCE</scope>
    <source>
        <strain evidence="2">AVDCRST_MAG17</strain>
    </source>
</reference>
<organism evidence="2">
    <name type="scientific">uncultured Solirubrobacterales bacterium</name>
    <dbReference type="NCBI Taxonomy" id="768556"/>
    <lineage>
        <taxon>Bacteria</taxon>
        <taxon>Bacillati</taxon>
        <taxon>Actinomycetota</taxon>
        <taxon>Thermoleophilia</taxon>
        <taxon>Solirubrobacterales</taxon>
        <taxon>environmental samples</taxon>
    </lineage>
</organism>
<feature type="compositionally biased region" description="Basic and acidic residues" evidence="1">
    <location>
        <begin position="29"/>
        <end position="67"/>
    </location>
</feature>